<keyword evidence="1" id="KW-0472">Membrane</keyword>
<gene>
    <name evidence="2" type="ORF">LCGC14_1510880</name>
</gene>
<organism evidence="2">
    <name type="scientific">marine sediment metagenome</name>
    <dbReference type="NCBI Taxonomy" id="412755"/>
    <lineage>
        <taxon>unclassified sequences</taxon>
        <taxon>metagenomes</taxon>
        <taxon>ecological metagenomes</taxon>
    </lineage>
</organism>
<sequence length="64" mass="7354">MESYAGEFLLCIIITVVLLCWCSGVFSSKPKSGSEVDKWTKAKQHQAKSKRFENLTNFDDEYFV</sequence>
<reference evidence="2" key="1">
    <citation type="journal article" date="2015" name="Nature">
        <title>Complex archaea that bridge the gap between prokaryotes and eukaryotes.</title>
        <authorList>
            <person name="Spang A."/>
            <person name="Saw J.H."/>
            <person name="Jorgensen S.L."/>
            <person name="Zaremba-Niedzwiedzka K."/>
            <person name="Martijn J."/>
            <person name="Lind A.E."/>
            <person name="van Eijk R."/>
            <person name="Schleper C."/>
            <person name="Guy L."/>
            <person name="Ettema T.J."/>
        </authorList>
    </citation>
    <scope>NUCLEOTIDE SEQUENCE</scope>
</reference>
<keyword evidence="1" id="KW-0812">Transmembrane</keyword>
<accession>A0A0F9M2L4</accession>
<dbReference type="EMBL" id="LAZR01011087">
    <property type="protein sequence ID" value="KKM63502.1"/>
    <property type="molecule type" value="Genomic_DNA"/>
</dbReference>
<protein>
    <submittedName>
        <fullName evidence="2">Uncharacterized protein</fullName>
    </submittedName>
</protein>
<evidence type="ECO:0000313" key="2">
    <source>
        <dbReference type="EMBL" id="KKM63502.1"/>
    </source>
</evidence>
<evidence type="ECO:0000256" key="1">
    <source>
        <dbReference type="SAM" id="Phobius"/>
    </source>
</evidence>
<comment type="caution">
    <text evidence="2">The sequence shown here is derived from an EMBL/GenBank/DDBJ whole genome shotgun (WGS) entry which is preliminary data.</text>
</comment>
<dbReference type="AlphaFoldDB" id="A0A0F9M2L4"/>
<feature type="transmembrane region" description="Helical" evidence="1">
    <location>
        <begin position="6"/>
        <end position="26"/>
    </location>
</feature>
<proteinExistence type="predicted"/>
<keyword evidence="1" id="KW-1133">Transmembrane helix</keyword>
<name>A0A0F9M2L4_9ZZZZ</name>